<dbReference type="OrthoDB" id="4250774at2"/>
<keyword evidence="1" id="KW-0732">Signal</keyword>
<accession>A0A5P2DF53</accession>
<evidence type="ECO:0000313" key="2">
    <source>
        <dbReference type="EMBL" id="QES52837.1"/>
    </source>
</evidence>
<evidence type="ECO:0008006" key="4">
    <source>
        <dbReference type="Google" id="ProtNLM"/>
    </source>
</evidence>
<protein>
    <recommendedName>
        <fullName evidence="4">Secreted protein</fullName>
    </recommendedName>
</protein>
<dbReference type="AlphaFoldDB" id="A0A5P2DF53"/>
<dbReference type="Proteomes" id="UP000325211">
    <property type="component" value="Chromosome"/>
</dbReference>
<name>A0A5P2DF53_STRVZ</name>
<evidence type="ECO:0000313" key="3">
    <source>
        <dbReference type="Proteomes" id="UP000325211"/>
    </source>
</evidence>
<sequence>MRKAIYMTAVALLLAGTAPAYASGGADKGPVGVGVIGEGLKVKEVRATLNGWYPGARAEVFVLRGGKRVHTVGSWKATESVEYGGHKFEIVKWPVGRSFWHGDRICSTFGHRSERPCVTIQR</sequence>
<proteinExistence type="predicted"/>
<dbReference type="EMBL" id="CP029190">
    <property type="protein sequence ID" value="QES52837.1"/>
    <property type="molecule type" value="Genomic_DNA"/>
</dbReference>
<feature type="chain" id="PRO_5025010376" description="Secreted protein" evidence="1">
    <location>
        <begin position="23"/>
        <end position="122"/>
    </location>
</feature>
<organism evidence="2 3">
    <name type="scientific">Streptomyces venezuelae</name>
    <dbReference type="NCBI Taxonomy" id="54571"/>
    <lineage>
        <taxon>Bacteria</taxon>
        <taxon>Bacillati</taxon>
        <taxon>Actinomycetota</taxon>
        <taxon>Actinomycetes</taxon>
        <taxon>Kitasatosporales</taxon>
        <taxon>Streptomycetaceae</taxon>
        <taxon>Streptomyces</taxon>
    </lineage>
</organism>
<reference evidence="2 3" key="1">
    <citation type="submission" date="2018-05" db="EMBL/GenBank/DDBJ databases">
        <title>Streptomyces venezuelae.</title>
        <authorList>
            <person name="Kim W."/>
            <person name="Lee N."/>
            <person name="Cho B.-K."/>
        </authorList>
    </citation>
    <scope>NUCLEOTIDE SEQUENCE [LARGE SCALE GENOMIC DNA]</scope>
    <source>
        <strain evidence="2 3">ATCC 21782</strain>
    </source>
</reference>
<evidence type="ECO:0000256" key="1">
    <source>
        <dbReference type="SAM" id="SignalP"/>
    </source>
</evidence>
<gene>
    <name evidence="2" type="ORF">DEJ50_33195</name>
</gene>
<feature type="signal peptide" evidence="1">
    <location>
        <begin position="1"/>
        <end position="22"/>
    </location>
</feature>